<reference evidence="2" key="2">
    <citation type="journal article" date="2015" name="Fish Shellfish Immunol.">
        <title>Early steps in the European eel (Anguilla anguilla)-Vibrio vulnificus interaction in the gills: Role of the RtxA13 toxin.</title>
        <authorList>
            <person name="Callol A."/>
            <person name="Pajuelo D."/>
            <person name="Ebbesson L."/>
            <person name="Teles M."/>
            <person name="MacKenzie S."/>
            <person name="Amaro C."/>
        </authorList>
    </citation>
    <scope>NUCLEOTIDE SEQUENCE</scope>
</reference>
<accession>A0A0E9XHC7</accession>
<reference evidence="2" key="1">
    <citation type="submission" date="2014-11" db="EMBL/GenBank/DDBJ databases">
        <authorList>
            <person name="Amaro Gonzalez C."/>
        </authorList>
    </citation>
    <scope>NUCLEOTIDE SEQUENCE</scope>
</reference>
<dbReference type="EMBL" id="GBXM01007474">
    <property type="protein sequence ID" value="JAI01104.1"/>
    <property type="molecule type" value="Transcribed_RNA"/>
</dbReference>
<name>A0A0E9XHC7_ANGAN</name>
<protein>
    <submittedName>
        <fullName evidence="2">Uncharacterized protein</fullName>
    </submittedName>
</protein>
<evidence type="ECO:0000256" key="1">
    <source>
        <dbReference type="SAM" id="SignalP"/>
    </source>
</evidence>
<organism evidence="2">
    <name type="scientific">Anguilla anguilla</name>
    <name type="common">European freshwater eel</name>
    <name type="synonym">Muraena anguilla</name>
    <dbReference type="NCBI Taxonomy" id="7936"/>
    <lineage>
        <taxon>Eukaryota</taxon>
        <taxon>Metazoa</taxon>
        <taxon>Chordata</taxon>
        <taxon>Craniata</taxon>
        <taxon>Vertebrata</taxon>
        <taxon>Euteleostomi</taxon>
        <taxon>Actinopterygii</taxon>
        <taxon>Neopterygii</taxon>
        <taxon>Teleostei</taxon>
        <taxon>Anguilliformes</taxon>
        <taxon>Anguillidae</taxon>
        <taxon>Anguilla</taxon>
    </lineage>
</organism>
<feature type="chain" id="PRO_5002435170" evidence="1">
    <location>
        <begin position="37"/>
        <end position="62"/>
    </location>
</feature>
<evidence type="ECO:0000313" key="2">
    <source>
        <dbReference type="EMBL" id="JAI01104.1"/>
    </source>
</evidence>
<sequence>MFGFCPASSMMRGLGDTSGFILHLSVLIWGVMVCRPHPSQNIQMQCFQGGALGWYSSLSVYQ</sequence>
<feature type="signal peptide" evidence="1">
    <location>
        <begin position="1"/>
        <end position="36"/>
    </location>
</feature>
<proteinExistence type="predicted"/>
<keyword evidence="1" id="KW-0732">Signal</keyword>
<dbReference type="AlphaFoldDB" id="A0A0E9XHC7"/>